<dbReference type="EMBL" id="HBII01032561">
    <property type="protein sequence ID" value="CAE0354575.1"/>
    <property type="molecule type" value="Transcribed_RNA"/>
</dbReference>
<name>A0A7S3JIT4_9SPIT</name>
<proteinExistence type="predicted"/>
<organism evidence="1">
    <name type="scientific">Euplotes harpa</name>
    <dbReference type="NCBI Taxonomy" id="151035"/>
    <lineage>
        <taxon>Eukaryota</taxon>
        <taxon>Sar</taxon>
        <taxon>Alveolata</taxon>
        <taxon>Ciliophora</taxon>
        <taxon>Intramacronucleata</taxon>
        <taxon>Spirotrichea</taxon>
        <taxon>Hypotrichia</taxon>
        <taxon>Euplotida</taxon>
        <taxon>Euplotidae</taxon>
        <taxon>Euplotes</taxon>
    </lineage>
</organism>
<protein>
    <submittedName>
        <fullName evidence="1">Uncharacterized protein</fullName>
    </submittedName>
</protein>
<dbReference type="AlphaFoldDB" id="A0A7S3JIT4"/>
<accession>A0A7S3JIT4</accession>
<gene>
    <name evidence="1" type="ORF">EHAR0213_LOCUS13491</name>
</gene>
<reference evidence="1" key="1">
    <citation type="submission" date="2021-01" db="EMBL/GenBank/DDBJ databases">
        <authorList>
            <person name="Corre E."/>
            <person name="Pelletier E."/>
            <person name="Niang G."/>
            <person name="Scheremetjew M."/>
            <person name="Finn R."/>
            <person name="Kale V."/>
            <person name="Holt S."/>
            <person name="Cochrane G."/>
            <person name="Meng A."/>
            <person name="Brown T."/>
            <person name="Cohen L."/>
        </authorList>
    </citation>
    <scope>NUCLEOTIDE SEQUENCE</scope>
    <source>
        <strain evidence="1">FSP1.4</strain>
    </source>
</reference>
<sequence>MLPNNKAYQLFKTRVGFKSAKNLKFHRNPTKIPKGQARSKREFSQERLYKALIVKLDRRFCKREGVILEHDDRFYSKNLAALKPHIYGSDLQDKLELDTCHPSTQECTQTDQHRSMFDGHLVENLHESIFREQK</sequence>
<evidence type="ECO:0000313" key="1">
    <source>
        <dbReference type="EMBL" id="CAE0354575.1"/>
    </source>
</evidence>